<dbReference type="Gene3D" id="1.20.970.10">
    <property type="entry name" value="Transferase, Pyrimidine Nucleoside Phosphorylase, Chain C"/>
    <property type="match status" value="1"/>
</dbReference>
<feature type="binding site" evidence="3">
    <location>
        <position position="87"/>
    </location>
    <ligand>
        <name>5-phospho-alpha-D-ribose 1-diphosphate</name>
        <dbReference type="ChEBI" id="CHEBI:58017"/>
    </ligand>
</feature>
<dbReference type="InterPro" id="IPR017459">
    <property type="entry name" value="Glycosyl_Trfase_fam3_N_dom"/>
</dbReference>
<feature type="binding site" evidence="3">
    <location>
        <position position="79"/>
    </location>
    <ligand>
        <name>5-phospho-alpha-D-ribose 1-diphosphate</name>
        <dbReference type="ChEBI" id="CHEBI:58017"/>
    </ligand>
</feature>
<evidence type="ECO:0000313" key="7">
    <source>
        <dbReference type="Proteomes" id="UP001143543"/>
    </source>
</evidence>
<dbReference type="Gene3D" id="3.40.1030.10">
    <property type="entry name" value="Nucleoside phosphorylase/phosphoribosyltransferase catalytic domain"/>
    <property type="match status" value="1"/>
</dbReference>
<evidence type="ECO:0000313" key="6">
    <source>
        <dbReference type="EMBL" id="GLB50916.1"/>
    </source>
</evidence>
<dbReference type="Pfam" id="PF02885">
    <property type="entry name" value="Glycos_trans_3N"/>
    <property type="match status" value="1"/>
</dbReference>
<dbReference type="SUPFAM" id="SSF52418">
    <property type="entry name" value="Nucleoside phosphorylase/phosphoribosyltransferase catalytic domain"/>
    <property type="match status" value="1"/>
</dbReference>
<dbReference type="InterPro" id="IPR036320">
    <property type="entry name" value="Glycosyl_Trfase_fam3_N_dom_sf"/>
</dbReference>
<evidence type="ECO:0000256" key="2">
    <source>
        <dbReference type="ARBA" id="ARBA00022679"/>
    </source>
</evidence>
<feature type="binding site" evidence="3">
    <location>
        <begin position="82"/>
        <end position="83"/>
    </location>
    <ligand>
        <name>5-phospho-alpha-D-ribose 1-diphosphate</name>
        <dbReference type="ChEBI" id="CHEBI:58017"/>
    </ligand>
</feature>
<dbReference type="RefSeq" id="WP_281766551.1">
    <property type="nucleotide sequence ID" value="NZ_BRVO01000005.1"/>
</dbReference>
<evidence type="ECO:0000256" key="3">
    <source>
        <dbReference type="HAMAP-Rule" id="MF_00211"/>
    </source>
</evidence>
<feature type="binding site" evidence="3">
    <location>
        <position position="165"/>
    </location>
    <ligand>
        <name>anthranilate</name>
        <dbReference type="ChEBI" id="CHEBI:16567"/>
        <label>2</label>
    </ligand>
</feature>
<comment type="cofactor">
    <cofactor evidence="3">
        <name>Mg(2+)</name>
        <dbReference type="ChEBI" id="CHEBI:18420"/>
    </cofactor>
    <text evidence="3">Binds 2 magnesium ions per monomer.</text>
</comment>
<comment type="caution">
    <text evidence="6">The sequence shown here is derived from an EMBL/GenBank/DDBJ whole genome shotgun (WGS) entry which is preliminary data.</text>
</comment>
<feature type="binding site" evidence="3">
    <location>
        <begin position="89"/>
        <end position="92"/>
    </location>
    <ligand>
        <name>5-phospho-alpha-D-ribose 1-diphosphate</name>
        <dbReference type="ChEBI" id="CHEBI:58017"/>
    </ligand>
</feature>
<dbReference type="NCBIfam" id="TIGR01245">
    <property type="entry name" value="trpD"/>
    <property type="match status" value="1"/>
</dbReference>
<feature type="binding site" evidence="3">
    <location>
        <begin position="107"/>
        <end position="115"/>
    </location>
    <ligand>
        <name>5-phospho-alpha-D-ribose 1-diphosphate</name>
        <dbReference type="ChEBI" id="CHEBI:58017"/>
    </ligand>
</feature>
<dbReference type="PANTHER" id="PTHR43285:SF2">
    <property type="entry name" value="ANTHRANILATE PHOSPHORIBOSYLTRANSFERASE"/>
    <property type="match status" value="1"/>
</dbReference>
<comment type="catalytic activity">
    <reaction evidence="3">
        <text>N-(5-phospho-beta-D-ribosyl)anthranilate + diphosphate = 5-phospho-alpha-D-ribose 1-diphosphate + anthranilate</text>
        <dbReference type="Rhea" id="RHEA:11768"/>
        <dbReference type="ChEBI" id="CHEBI:16567"/>
        <dbReference type="ChEBI" id="CHEBI:18277"/>
        <dbReference type="ChEBI" id="CHEBI:33019"/>
        <dbReference type="ChEBI" id="CHEBI:58017"/>
        <dbReference type="EC" id="2.4.2.18"/>
    </reaction>
</comment>
<keyword evidence="3" id="KW-0479">Metal-binding</keyword>
<keyword evidence="3" id="KW-0028">Amino-acid biosynthesis</keyword>
<dbReference type="Pfam" id="PF00591">
    <property type="entry name" value="Glycos_transf_3"/>
    <property type="match status" value="1"/>
</dbReference>
<feature type="binding site" evidence="3">
    <location>
        <position position="224"/>
    </location>
    <ligand>
        <name>Mg(2+)</name>
        <dbReference type="ChEBI" id="CHEBI:18420"/>
        <label>2</label>
    </ligand>
</feature>
<organism evidence="6 7">
    <name type="scientific">Neptunitalea lumnitzerae</name>
    <dbReference type="NCBI Taxonomy" id="2965509"/>
    <lineage>
        <taxon>Bacteria</taxon>
        <taxon>Pseudomonadati</taxon>
        <taxon>Bacteroidota</taxon>
        <taxon>Flavobacteriia</taxon>
        <taxon>Flavobacteriales</taxon>
        <taxon>Flavobacteriaceae</taxon>
        <taxon>Neptunitalea</taxon>
    </lineage>
</organism>
<keyword evidence="3" id="KW-0460">Magnesium</keyword>
<feature type="binding site" evidence="3">
    <location>
        <position position="223"/>
    </location>
    <ligand>
        <name>Mg(2+)</name>
        <dbReference type="ChEBI" id="CHEBI:18420"/>
        <label>2</label>
    </ligand>
</feature>
<dbReference type="InterPro" id="IPR005940">
    <property type="entry name" value="Anthranilate_Pribosyl_Tfrase"/>
</dbReference>
<dbReference type="InterPro" id="IPR035902">
    <property type="entry name" value="Nuc_phospho_transferase"/>
</dbReference>
<feature type="binding site" evidence="3">
    <location>
        <position position="110"/>
    </location>
    <ligand>
        <name>anthranilate</name>
        <dbReference type="ChEBI" id="CHEBI:16567"/>
        <label>1</label>
    </ligand>
</feature>
<comment type="subunit">
    <text evidence="3">Homodimer.</text>
</comment>
<dbReference type="InterPro" id="IPR000312">
    <property type="entry name" value="Glycosyl_Trfase_fam3"/>
</dbReference>
<sequence length="331" mass="35960">MKTILNRLIHHETISKEEARNVLVNISNGAYNTSQIAAFLTVYMMRSVTTDELEGFRDALLELCIPVDLGGYETIDLCGTGGDGKDTFNISTLSSFVTAGAGVHVAKHGNYGVSSKCGSSNVMEHLGIKFTSDVDFLKRSVEKANICFLHAQLFHPAMKNVGPIRKELGVKTFFNMLGPMINPAFPKHQMVGVFSLELARLYSYLYQKTDKNYTILHALDGYDEISLTGVTKAITNNAEQMLTAEDFGVKAHSQEAIKGADTIEGTAQIFMNVLKGNATDAQMNVVCANAGTAIATVKQLSPKEGFEIAKESLLSGKALASFETLRTLSQN</sequence>
<evidence type="ECO:0000259" key="4">
    <source>
        <dbReference type="Pfam" id="PF00591"/>
    </source>
</evidence>
<reference evidence="6" key="1">
    <citation type="submission" date="2022-07" db="EMBL/GenBank/DDBJ databases">
        <title>Taxonomy of Novel Oxalotrophic and Methylotrophic Bacteria.</title>
        <authorList>
            <person name="Sahin N."/>
            <person name="Tani A."/>
        </authorList>
    </citation>
    <scope>NUCLEOTIDE SEQUENCE</scope>
    <source>
        <strain evidence="6">Y10</strain>
    </source>
</reference>
<dbReference type="EC" id="2.4.2.18" evidence="3"/>
<protein>
    <recommendedName>
        <fullName evidence="3">Anthranilate phosphoribosyltransferase</fullName>
        <ecNumber evidence="3">2.4.2.18</ecNumber>
    </recommendedName>
</protein>
<comment type="similarity">
    <text evidence="3">Belongs to the anthranilate phosphoribosyltransferase family.</text>
</comment>
<name>A0ABQ5MND6_9FLAO</name>
<keyword evidence="1 3" id="KW-0328">Glycosyltransferase</keyword>
<comment type="caution">
    <text evidence="3">Lacks conserved residue(s) required for the propagation of feature annotation.</text>
</comment>
<gene>
    <name evidence="3 6" type="primary">trpD</name>
    <name evidence="6" type="ORF">Y10_32840</name>
</gene>
<keyword evidence="3" id="KW-0822">Tryptophan biosynthesis</keyword>
<accession>A0ABQ5MND6</accession>
<dbReference type="SUPFAM" id="SSF47648">
    <property type="entry name" value="Nucleoside phosphorylase/phosphoribosyltransferase N-terminal domain"/>
    <property type="match status" value="1"/>
</dbReference>
<comment type="function">
    <text evidence="3">Catalyzes the transfer of the phosphoribosyl group of 5-phosphorylribose-1-pyrophosphate (PRPP) to anthranilate to yield N-(5'-phosphoribosyl)-anthranilate (PRA).</text>
</comment>
<proteinExistence type="inferred from homology"/>
<dbReference type="GO" id="GO:0016757">
    <property type="term" value="F:glycosyltransferase activity"/>
    <property type="evidence" value="ECO:0007669"/>
    <property type="project" value="UniProtKB-KW"/>
</dbReference>
<dbReference type="EMBL" id="BRVO01000005">
    <property type="protein sequence ID" value="GLB50916.1"/>
    <property type="molecule type" value="Genomic_DNA"/>
</dbReference>
<feature type="domain" description="Glycosyl transferase family 3 N-terminal" evidence="5">
    <location>
        <begin position="2"/>
        <end position="63"/>
    </location>
</feature>
<comment type="pathway">
    <text evidence="3">Amino-acid biosynthesis; L-tryptophan biosynthesis; L-tryptophan from chorismate: step 2/5.</text>
</comment>
<keyword evidence="2 3" id="KW-0808">Transferase</keyword>
<evidence type="ECO:0000256" key="1">
    <source>
        <dbReference type="ARBA" id="ARBA00022676"/>
    </source>
</evidence>
<feature type="binding site" evidence="3">
    <location>
        <position position="79"/>
    </location>
    <ligand>
        <name>anthranilate</name>
        <dbReference type="ChEBI" id="CHEBI:16567"/>
        <label>1</label>
    </ligand>
</feature>
<evidence type="ECO:0000259" key="5">
    <source>
        <dbReference type="Pfam" id="PF02885"/>
    </source>
</evidence>
<dbReference type="Proteomes" id="UP001143543">
    <property type="component" value="Unassembled WGS sequence"/>
</dbReference>
<feature type="binding site" evidence="3">
    <location>
        <position position="224"/>
    </location>
    <ligand>
        <name>Mg(2+)</name>
        <dbReference type="ChEBI" id="CHEBI:18420"/>
        <label>1</label>
    </ligand>
</feature>
<keyword evidence="3" id="KW-0057">Aromatic amino acid biosynthesis</keyword>
<dbReference type="HAMAP" id="MF_00211">
    <property type="entry name" value="TrpD"/>
    <property type="match status" value="1"/>
</dbReference>
<feature type="domain" description="Glycosyl transferase family 3" evidence="4">
    <location>
        <begin position="73"/>
        <end position="319"/>
    </location>
</feature>
<feature type="binding site" evidence="3">
    <location>
        <position position="119"/>
    </location>
    <ligand>
        <name>5-phospho-alpha-D-ribose 1-diphosphate</name>
        <dbReference type="ChEBI" id="CHEBI:58017"/>
    </ligand>
</feature>
<feature type="binding site" evidence="3">
    <location>
        <position position="91"/>
    </location>
    <ligand>
        <name>Mg(2+)</name>
        <dbReference type="ChEBI" id="CHEBI:18420"/>
        <label>1</label>
    </ligand>
</feature>
<dbReference type="PANTHER" id="PTHR43285">
    <property type="entry name" value="ANTHRANILATE PHOSPHORIBOSYLTRANSFERASE"/>
    <property type="match status" value="1"/>
</dbReference>
<keyword evidence="7" id="KW-1185">Reference proteome</keyword>